<name>A0A5B7CJU6_PORTR</name>
<evidence type="ECO:0000313" key="2">
    <source>
        <dbReference type="EMBL" id="MPC09061.1"/>
    </source>
</evidence>
<keyword evidence="1" id="KW-0732">Signal</keyword>
<sequence length="132" mass="14485">MRTFLKVLRRVVLASVVLTGPHSAAAAAATAYTLPSSSLTRTCTKLAGTDRPTVTHASDEEGYQFILSNWHKKYYEQHEKAEDGRRLTTRAVVWPQPRPSGISPVCPPSLRCHQLLPNLATHLPAPRLATCA</sequence>
<proteinExistence type="predicted"/>
<evidence type="ECO:0000256" key="1">
    <source>
        <dbReference type="SAM" id="SignalP"/>
    </source>
</evidence>
<evidence type="ECO:0000313" key="3">
    <source>
        <dbReference type="Proteomes" id="UP000324222"/>
    </source>
</evidence>
<comment type="caution">
    <text evidence="2">The sequence shown here is derived from an EMBL/GenBank/DDBJ whole genome shotgun (WGS) entry which is preliminary data.</text>
</comment>
<protein>
    <recommendedName>
        <fullName evidence="4">Secreted protein</fullName>
    </recommendedName>
</protein>
<dbReference type="AlphaFoldDB" id="A0A5B7CJU6"/>
<organism evidence="2 3">
    <name type="scientific">Portunus trituberculatus</name>
    <name type="common">Swimming crab</name>
    <name type="synonym">Neptunus trituberculatus</name>
    <dbReference type="NCBI Taxonomy" id="210409"/>
    <lineage>
        <taxon>Eukaryota</taxon>
        <taxon>Metazoa</taxon>
        <taxon>Ecdysozoa</taxon>
        <taxon>Arthropoda</taxon>
        <taxon>Crustacea</taxon>
        <taxon>Multicrustacea</taxon>
        <taxon>Malacostraca</taxon>
        <taxon>Eumalacostraca</taxon>
        <taxon>Eucarida</taxon>
        <taxon>Decapoda</taxon>
        <taxon>Pleocyemata</taxon>
        <taxon>Brachyura</taxon>
        <taxon>Eubrachyura</taxon>
        <taxon>Portunoidea</taxon>
        <taxon>Portunidae</taxon>
        <taxon>Portuninae</taxon>
        <taxon>Portunus</taxon>
    </lineage>
</organism>
<keyword evidence="3" id="KW-1185">Reference proteome</keyword>
<dbReference type="Proteomes" id="UP000324222">
    <property type="component" value="Unassembled WGS sequence"/>
</dbReference>
<feature type="signal peptide" evidence="1">
    <location>
        <begin position="1"/>
        <end position="26"/>
    </location>
</feature>
<feature type="chain" id="PRO_5022761064" description="Secreted protein" evidence="1">
    <location>
        <begin position="27"/>
        <end position="132"/>
    </location>
</feature>
<dbReference type="EMBL" id="VSRR010000053">
    <property type="protein sequence ID" value="MPC09061.1"/>
    <property type="molecule type" value="Genomic_DNA"/>
</dbReference>
<evidence type="ECO:0008006" key="4">
    <source>
        <dbReference type="Google" id="ProtNLM"/>
    </source>
</evidence>
<reference evidence="2 3" key="1">
    <citation type="submission" date="2019-05" db="EMBL/GenBank/DDBJ databases">
        <title>Another draft genome of Portunus trituberculatus and its Hox gene families provides insights of decapod evolution.</title>
        <authorList>
            <person name="Jeong J.-H."/>
            <person name="Song I."/>
            <person name="Kim S."/>
            <person name="Choi T."/>
            <person name="Kim D."/>
            <person name="Ryu S."/>
            <person name="Kim W."/>
        </authorList>
    </citation>
    <scope>NUCLEOTIDE SEQUENCE [LARGE SCALE GENOMIC DNA]</scope>
    <source>
        <tissue evidence="2">Muscle</tissue>
    </source>
</reference>
<accession>A0A5B7CJU6</accession>
<gene>
    <name evidence="2" type="ORF">E2C01_001663</name>
</gene>